<evidence type="ECO:0000313" key="1">
    <source>
        <dbReference type="EMBL" id="SVA58807.1"/>
    </source>
</evidence>
<accession>A0A381X3N5</accession>
<gene>
    <name evidence="1" type="ORF">METZ01_LOCUS111661</name>
</gene>
<reference evidence="1" key="1">
    <citation type="submission" date="2018-05" db="EMBL/GenBank/DDBJ databases">
        <authorList>
            <person name="Lanie J.A."/>
            <person name="Ng W.-L."/>
            <person name="Kazmierczak K.M."/>
            <person name="Andrzejewski T.M."/>
            <person name="Davidsen T.M."/>
            <person name="Wayne K.J."/>
            <person name="Tettelin H."/>
            <person name="Glass J.I."/>
            <person name="Rusch D."/>
            <person name="Podicherti R."/>
            <person name="Tsui H.-C.T."/>
            <person name="Winkler M.E."/>
        </authorList>
    </citation>
    <scope>NUCLEOTIDE SEQUENCE</scope>
</reference>
<dbReference type="EMBL" id="UINC01013645">
    <property type="protein sequence ID" value="SVA58807.1"/>
    <property type="molecule type" value="Genomic_DNA"/>
</dbReference>
<dbReference type="AlphaFoldDB" id="A0A381X3N5"/>
<sequence length="38" mass="4755">MTNVQFVNQMTYWHQTRSEYPQCVINHCERQEKSRIIR</sequence>
<proteinExistence type="predicted"/>
<name>A0A381X3N5_9ZZZZ</name>
<protein>
    <submittedName>
        <fullName evidence="1">Uncharacterized protein</fullName>
    </submittedName>
</protein>
<organism evidence="1">
    <name type="scientific">marine metagenome</name>
    <dbReference type="NCBI Taxonomy" id="408172"/>
    <lineage>
        <taxon>unclassified sequences</taxon>
        <taxon>metagenomes</taxon>
        <taxon>ecological metagenomes</taxon>
    </lineage>
</organism>